<feature type="chain" id="PRO_5009259211" description="Tat pathway signal sequence domain protein" evidence="1">
    <location>
        <begin position="27"/>
        <end position="216"/>
    </location>
</feature>
<accession>A0A1H1RRA1</accession>
<evidence type="ECO:0008006" key="4">
    <source>
        <dbReference type="Google" id="ProtNLM"/>
    </source>
</evidence>
<feature type="signal peptide" evidence="1">
    <location>
        <begin position="1"/>
        <end position="26"/>
    </location>
</feature>
<evidence type="ECO:0000313" key="2">
    <source>
        <dbReference type="EMBL" id="SDS38258.1"/>
    </source>
</evidence>
<reference evidence="2 3" key="1">
    <citation type="submission" date="2016-10" db="EMBL/GenBank/DDBJ databases">
        <authorList>
            <person name="de Groot N.N."/>
        </authorList>
    </citation>
    <scope>NUCLEOTIDE SEQUENCE [LARGE SCALE GENOMIC DNA]</scope>
    <source>
        <strain evidence="2 3">DSM 43941</strain>
    </source>
</reference>
<organism evidence="2 3">
    <name type="scientific">Actinoplanes derwentensis</name>
    <dbReference type="NCBI Taxonomy" id="113562"/>
    <lineage>
        <taxon>Bacteria</taxon>
        <taxon>Bacillati</taxon>
        <taxon>Actinomycetota</taxon>
        <taxon>Actinomycetes</taxon>
        <taxon>Micromonosporales</taxon>
        <taxon>Micromonosporaceae</taxon>
        <taxon>Actinoplanes</taxon>
    </lineage>
</organism>
<dbReference type="AlphaFoldDB" id="A0A1H1RRA1"/>
<proteinExistence type="predicted"/>
<dbReference type="EMBL" id="LT629758">
    <property type="protein sequence ID" value="SDS38258.1"/>
    <property type="molecule type" value="Genomic_DNA"/>
</dbReference>
<gene>
    <name evidence="2" type="ORF">SAMN04489716_0665</name>
</gene>
<evidence type="ECO:0000256" key="1">
    <source>
        <dbReference type="SAM" id="SignalP"/>
    </source>
</evidence>
<protein>
    <recommendedName>
        <fullName evidence="4">Tat pathway signal sequence domain protein</fullName>
    </recommendedName>
</protein>
<dbReference type="OrthoDB" id="3869471at2"/>
<keyword evidence="3" id="KW-1185">Reference proteome</keyword>
<dbReference type="RefSeq" id="WP_092541447.1">
    <property type="nucleotide sequence ID" value="NZ_BOMJ01000016.1"/>
</dbReference>
<name>A0A1H1RRA1_9ACTN</name>
<evidence type="ECO:0000313" key="3">
    <source>
        <dbReference type="Proteomes" id="UP000198688"/>
    </source>
</evidence>
<dbReference type="Proteomes" id="UP000198688">
    <property type="component" value="Chromosome I"/>
</dbReference>
<sequence>MRTVRLAATVTAAALATLLSASPALADDATVLTTGSLAGTAVPAGATISSALATGTTATFAASATSGMTCTTSAISSVVSDNPAAPGSATAGSTLSLSGCTVSGILGVLGVNSLTINNQPFATAINSDGTVVVTGATGAPIQATLVLRTLLGTVTCVFQANNNTISGTSDNSANSIAFAGQVFTRSSGSSLCSASVAFSARYAPVSDAAAAPVFVN</sequence>
<keyword evidence="1" id="KW-0732">Signal</keyword>